<dbReference type="EMBL" id="CM046106">
    <property type="protein sequence ID" value="KAI8435867.1"/>
    <property type="molecule type" value="Genomic_DNA"/>
</dbReference>
<organism evidence="1 2">
    <name type="scientific">Choristoneura fumiferana</name>
    <name type="common">Spruce budworm moth</name>
    <name type="synonym">Archips fumiferana</name>
    <dbReference type="NCBI Taxonomy" id="7141"/>
    <lineage>
        <taxon>Eukaryota</taxon>
        <taxon>Metazoa</taxon>
        <taxon>Ecdysozoa</taxon>
        <taxon>Arthropoda</taxon>
        <taxon>Hexapoda</taxon>
        <taxon>Insecta</taxon>
        <taxon>Pterygota</taxon>
        <taxon>Neoptera</taxon>
        <taxon>Endopterygota</taxon>
        <taxon>Lepidoptera</taxon>
        <taxon>Glossata</taxon>
        <taxon>Ditrysia</taxon>
        <taxon>Tortricoidea</taxon>
        <taxon>Tortricidae</taxon>
        <taxon>Tortricinae</taxon>
        <taxon>Choristoneura</taxon>
    </lineage>
</organism>
<proteinExistence type="predicted"/>
<dbReference type="Proteomes" id="UP001064048">
    <property type="component" value="Chromosome 6"/>
</dbReference>
<evidence type="ECO:0000313" key="2">
    <source>
        <dbReference type="Proteomes" id="UP001064048"/>
    </source>
</evidence>
<evidence type="ECO:0000313" key="1">
    <source>
        <dbReference type="EMBL" id="KAI8435867.1"/>
    </source>
</evidence>
<sequence>MWGGGAQCVHASLPRAARQPAPTLSGAIASRRPPRPLPPSPTLVAQIDSSVACLWLLTPLSAGTAVVAVLVAVTTNNWLHTEENMLNPSYNGTGRHSLVAKHTVSGLWRLCHTDPGSSVFRCVDIPYFPLSRYAPDPIDSTNAIPLTRSAAPLLLAVLTQAFGALCCVLGHCVKGRRLCTFIAGVLFIISGLIMLTGIVMYISVFKSQVNHKLHYMTFFATPRMSYSYGYSFGLYISGFIAVELAGTSAIFLFLQWYQKDWITELTEKAKADGRAWDREYAFSDFRERDSSLLERRMMKRDTYPPSGSSAATPRERRRFVFDGDDMPHCSIHKNRRINLSSASLKDLSTSTLYGFPAAPRPTACDNYFEEFKEVPQSANTLSGLRSASIFQSQTSVASGRFLDTSAVEPPPSREEELVTFGAGARVCAGDAAEPAPRHDRAVGTDPYRRTTPENVILMFVGGWLHLVLNNCGMDKRLVSYFLCAGGDKAYSAKNVVEKKPMSNYSMGAVKTALAKSRSSLAKNDLPPAKMESGILFWKYIDKNTDYSYFLLMGGSVALYMASVQTALGLKIASNIGDSITGMGWDVGILIVILGAAFLGTIMSGTGAQAVYMPLIINMGLKGQGKWPLRTYLAVLGAGLGTGLGFSIPFLHTTCYYSKTLGKVTSKKQIKYGVPSTIICAVVLWVTLCFYAPILWDPDDYGIIAVVSPNAKVAVEGGGAAETTTAAAPAPPPEE</sequence>
<protein>
    <submittedName>
        <fullName evidence="1">Uncharacterized protein</fullName>
    </submittedName>
</protein>
<name>A0ACC0KHE6_CHOFU</name>
<keyword evidence="2" id="KW-1185">Reference proteome</keyword>
<comment type="caution">
    <text evidence="1">The sequence shown here is derived from an EMBL/GenBank/DDBJ whole genome shotgun (WGS) entry which is preliminary data.</text>
</comment>
<reference evidence="1 2" key="1">
    <citation type="journal article" date="2022" name="Genome Biol. Evol.">
        <title>The Spruce Budworm Genome: Reconstructing the Evolutionary History of Antifreeze Proteins.</title>
        <authorList>
            <person name="Beliveau C."/>
            <person name="Gagne P."/>
            <person name="Picq S."/>
            <person name="Vernygora O."/>
            <person name="Keeling C.I."/>
            <person name="Pinkney K."/>
            <person name="Doucet D."/>
            <person name="Wen F."/>
            <person name="Johnston J.S."/>
            <person name="Maaroufi H."/>
            <person name="Boyle B."/>
            <person name="Laroche J."/>
            <person name="Dewar K."/>
            <person name="Juretic N."/>
            <person name="Blackburn G."/>
            <person name="Nisole A."/>
            <person name="Brunet B."/>
            <person name="Brandao M."/>
            <person name="Lumley L."/>
            <person name="Duan J."/>
            <person name="Quan G."/>
            <person name="Lucarotti C.J."/>
            <person name="Roe A.D."/>
            <person name="Sperling F.A.H."/>
            <person name="Levesque R.C."/>
            <person name="Cusson M."/>
        </authorList>
    </citation>
    <scope>NUCLEOTIDE SEQUENCE [LARGE SCALE GENOMIC DNA]</scope>
    <source>
        <strain evidence="1">Glfc:IPQL:Cfum</strain>
    </source>
</reference>
<gene>
    <name evidence="1" type="ORF">MSG28_004077</name>
</gene>
<accession>A0ACC0KHE6</accession>